<evidence type="ECO:0000256" key="1">
    <source>
        <dbReference type="ARBA" id="ARBA00009183"/>
    </source>
</evidence>
<proteinExistence type="inferred from homology"/>
<dbReference type="Pfam" id="PF00743">
    <property type="entry name" value="FMO-like"/>
    <property type="match status" value="1"/>
</dbReference>
<keyword evidence="3" id="KW-0274">FAD</keyword>
<evidence type="ECO:0000313" key="5">
    <source>
        <dbReference type="EMBL" id="PPQ99019.1"/>
    </source>
</evidence>
<protein>
    <recommendedName>
        <fullName evidence="7">L-ornithine N(5)-oxygenase</fullName>
    </recommendedName>
</protein>
<evidence type="ECO:0000313" key="6">
    <source>
        <dbReference type="Proteomes" id="UP000284706"/>
    </source>
</evidence>
<evidence type="ECO:0008006" key="7">
    <source>
        <dbReference type="Google" id="ProtNLM"/>
    </source>
</evidence>
<organism evidence="5 6">
    <name type="scientific">Gymnopilus dilepis</name>
    <dbReference type="NCBI Taxonomy" id="231916"/>
    <lineage>
        <taxon>Eukaryota</taxon>
        <taxon>Fungi</taxon>
        <taxon>Dikarya</taxon>
        <taxon>Basidiomycota</taxon>
        <taxon>Agaricomycotina</taxon>
        <taxon>Agaricomycetes</taxon>
        <taxon>Agaricomycetidae</taxon>
        <taxon>Agaricales</taxon>
        <taxon>Agaricineae</taxon>
        <taxon>Hymenogastraceae</taxon>
        <taxon>Gymnopilus</taxon>
    </lineage>
</organism>
<name>A0A409Y7R5_9AGAR</name>
<dbReference type="Proteomes" id="UP000284706">
    <property type="component" value="Unassembled WGS sequence"/>
</dbReference>
<dbReference type="STRING" id="231916.A0A409Y7R5"/>
<dbReference type="GO" id="GO:0050660">
    <property type="term" value="F:flavin adenine dinucleotide binding"/>
    <property type="evidence" value="ECO:0007669"/>
    <property type="project" value="InterPro"/>
</dbReference>
<comment type="similarity">
    <text evidence="1">Belongs to the FMO family.</text>
</comment>
<dbReference type="PANTHER" id="PTHR23023">
    <property type="entry name" value="DIMETHYLANILINE MONOOXYGENASE"/>
    <property type="match status" value="1"/>
</dbReference>
<keyword evidence="2" id="KW-0285">Flavoprotein</keyword>
<dbReference type="Gene3D" id="3.50.50.60">
    <property type="entry name" value="FAD/NAD(P)-binding domain"/>
    <property type="match status" value="2"/>
</dbReference>
<evidence type="ECO:0000256" key="2">
    <source>
        <dbReference type="ARBA" id="ARBA00022630"/>
    </source>
</evidence>
<accession>A0A409Y7R5</accession>
<evidence type="ECO:0000256" key="3">
    <source>
        <dbReference type="ARBA" id="ARBA00022827"/>
    </source>
</evidence>
<dbReference type="InParanoid" id="A0A409Y7R5"/>
<comment type="caution">
    <text evidence="5">The sequence shown here is derived from an EMBL/GenBank/DDBJ whole genome shotgun (WGS) entry which is preliminary data.</text>
</comment>
<keyword evidence="6" id="KW-1185">Reference proteome</keyword>
<dbReference type="AlphaFoldDB" id="A0A409Y7R5"/>
<dbReference type="OrthoDB" id="2915840at2759"/>
<dbReference type="InterPro" id="IPR020946">
    <property type="entry name" value="Flavin_mOase-like"/>
</dbReference>
<dbReference type="EMBL" id="NHYE01001083">
    <property type="protein sequence ID" value="PPQ99019.1"/>
    <property type="molecule type" value="Genomic_DNA"/>
</dbReference>
<dbReference type="InterPro" id="IPR036188">
    <property type="entry name" value="FAD/NAD-bd_sf"/>
</dbReference>
<keyword evidence="4" id="KW-0560">Oxidoreductase</keyword>
<dbReference type="SUPFAM" id="SSF51905">
    <property type="entry name" value="FAD/NAD(P)-binding domain"/>
    <property type="match status" value="2"/>
</dbReference>
<reference evidence="5 6" key="1">
    <citation type="journal article" date="2018" name="Evol. Lett.">
        <title>Horizontal gene cluster transfer increased hallucinogenic mushroom diversity.</title>
        <authorList>
            <person name="Reynolds H.T."/>
            <person name="Vijayakumar V."/>
            <person name="Gluck-Thaler E."/>
            <person name="Korotkin H.B."/>
            <person name="Matheny P.B."/>
            <person name="Slot J.C."/>
        </authorList>
    </citation>
    <scope>NUCLEOTIDE SEQUENCE [LARGE SCALE GENOMIC DNA]</scope>
    <source>
        <strain evidence="5 6">SRW20</strain>
    </source>
</reference>
<gene>
    <name evidence="5" type="ORF">CVT26_014396</name>
</gene>
<dbReference type="GO" id="GO:0050661">
    <property type="term" value="F:NADP binding"/>
    <property type="evidence" value="ECO:0007669"/>
    <property type="project" value="InterPro"/>
</dbReference>
<dbReference type="InterPro" id="IPR050346">
    <property type="entry name" value="FMO-like"/>
</dbReference>
<sequence>MESAAPSSLDRKKVLSEPVGILGAGIAGLINAQILVQDGFTNVTVITRDRSVGGVWSRDRVYPGLCINNVHGEYRFSFMEMPTPEGAEETGGHITGLGMCEYMETFYSKFLDGKATFKFETEILNVKRIEKGSWEVEVQDLPTGGVKVIHFARIILCTGGCSNPKIPPSLNSTAAEQVGFKGIAIHSSQFRLKYEDILAAVQPKESGKPGTILVVGGGKSAMDICARLANEGQSVVHAFETTDVFIASTSTIPPFIRKSRFLSIFNPHIVLRTRLERFLHTTTLGSRITHSVLKKLQEDSFAAYQIPKDSPLRNSPPFLYSIRTNDEGRVHPTSYYSLVNAGKIKLEAPTRALGYSKDGKSVVLDTGKEIAADVVILATGWQSSWTNIFDKETAAQVGLGRHEPTIEAKSVPSWNYKTLAKPPVIHPENENQKYVTSIYRGLVPARNIGNRDFAIAGAIFSANNGYTSEVAAHWISAYFQGDPMRLPSSKEEAIRDAEIRAMWMRRRYPNMLSWVNESYSASLDFWTWPQAADELLEDMHLRSMRSGGNWLTWPFKIIDLKELSTLKEERAAIRSKAAS</sequence>
<dbReference type="GO" id="GO:0004499">
    <property type="term" value="F:N,N-dimethylaniline monooxygenase activity"/>
    <property type="evidence" value="ECO:0007669"/>
    <property type="project" value="InterPro"/>
</dbReference>
<evidence type="ECO:0000256" key="4">
    <source>
        <dbReference type="ARBA" id="ARBA00023002"/>
    </source>
</evidence>